<dbReference type="PANTHER" id="PTHR34136:SF1">
    <property type="entry name" value="UDP-N-ACETYL-D-MANNOSAMINURONIC ACID TRANSFERASE"/>
    <property type="match status" value="1"/>
</dbReference>
<evidence type="ECO:0000256" key="1">
    <source>
        <dbReference type="ARBA" id="ARBA00022676"/>
    </source>
</evidence>
<keyword evidence="4" id="KW-1185">Reference proteome</keyword>
<dbReference type="NCBIfam" id="TIGR00696">
    <property type="entry name" value="wecG_tagA_cpsF"/>
    <property type="match status" value="1"/>
</dbReference>
<organism evidence="3 4">
    <name type="scientific">Roseovarius bejariae</name>
    <dbReference type="NCBI Taxonomy" id="2576383"/>
    <lineage>
        <taxon>Bacteria</taxon>
        <taxon>Pseudomonadati</taxon>
        <taxon>Pseudomonadota</taxon>
        <taxon>Alphaproteobacteria</taxon>
        <taxon>Rhodobacterales</taxon>
        <taxon>Roseobacteraceae</taxon>
        <taxon>Roseovarius</taxon>
    </lineage>
</organism>
<proteinExistence type="predicted"/>
<evidence type="ECO:0000313" key="4">
    <source>
        <dbReference type="Proteomes" id="UP000564704"/>
    </source>
</evidence>
<evidence type="ECO:0000256" key="2">
    <source>
        <dbReference type="ARBA" id="ARBA00022679"/>
    </source>
</evidence>
<keyword evidence="2 3" id="KW-0808">Transferase</keyword>
<dbReference type="OrthoDB" id="9771846at2"/>
<accession>A0A844CNB1</accession>
<dbReference type="EMBL" id="SZWE01000001">
    <property type="protein sequence ID" value="MRU16092.1"/>
    <property type="molecule type" value="Genomic_DNA"/>
</dbReference>
<comment type="caution">
    <text evidence="3">The sequence shown here is derived from an EMBL/GenBank/DDBJ whole genome shotgun (WGS) entry which is preliminary data.</text>
</comment>
<dbReference type="InterPro" id="IPR004629">
    <property type="entry name" value="WecG_TagA_CpsF"/>
</dbReference>
<dbReference type="CDD" id="cd06533">
    <property type="entry name" value="Glyco_transf_WecG_TagA"/>
    <property type="match status" value="1"/>
</dbReference>
<protein>
    <submittedName>
        <fullName evidence="3">WecB/TagA/CpsF family glycosyltransferase</fullName>
    </submittedName>
</protein>
<dbReference type="GO" id="GO:0016758">
    <property type="term" value="F:hexosyltransferase activity"/>
    <property type="evidence" value="ECO:0007669"/>
    <property type="project" value="TreeGrafter"/>
</dbReference>
<evidence type="ECO:0000313" key="3">
    <source>
        <dbReference type="EMBL" id="MRU16092.1"/>
    </source>
</evidence>
<dbReference type="Pfam" id="PF03808">
    <property type="entry name" value="Glyco_tran_WecG"/>
    <property type="match status" value="1"/>
</dbReference>
<keyword evidence="1" id="KW-0328">Glycosyltransferase</keyword>
<dbReference type="PANTHER" id="PTHR34136">
    <property type="match status" value="1"/>
</dbReference>
<dbReference type="Proteomes" id="UP000564704">
    <property type="component" value="Unassembled WGS sequence"/>
</dbReference>
<sequence length="229" mass="24721">MADIRQKLEAREGFALATINLDHIVKMNASPAFTEAYAAQDLVIADGWPIVTLSRIARQPVDLMPGSELIVPLCKLAAETRRTVAFVGSTDNTLSKAAQTLMADIPGLTVAYTHAPPMGFDPQGEAAAQICADLKAQGIGLCFLALGAPKQETFAARARGLAPETGFASIGAGLDFIAGQQRRAPLWVRKLKMEWLWRALSSPLRLGPRYVKCLAVLPGRMLEARRNRA</sequence>
<dbReference type="AlphaFoldDB" id="A0A844CNB1"/>
<gene>
    <name evidence="3" type="ORF">FDP25_11690</name>
</gene>
<reference evidence="3 4" key="1">
    <citation type="submission" date="2019-05" db="EMBL/GenBank/DDBJ databases">
        <title>Roseovarius bejariae sp. nov., a moderately halophylic bacterium isolated from a saline soil in Rambla Salada (Murcia).</title>
        <authorList>
            <person name="Castro D.J."/>
            <person name="Gomez-Altuve A."/>
            <person name="Reina J.C."/>
            <person name="Rodriguez M."/>
            <person name="Sampedro I."/>
            <person name="Llamas I."/>
            <person name="Martinez-Checa F."/>
        </authorList>
    </citation>
    <scope>NUCLEOTIDE SEQUENCE [LARGE SCALE GENOMIC DNA]</scope>
    <source>
        <strain evidence="3 4">A21</strain>
    </source>
</reference>
<name>A0A844CNB1_9RHOB</name>